<name>A0A1C4GVS5_9GAMM</name>
<proteinExistence type="predicted"/>
<gene>
    <name evidence="1" type="ORF">GA0116959_10889</name>
</gene>
<evidence type="ECO:0000313" key="1">
    <source>
        <dbReference type="EMBL" id="SCC72236.1"/>
    </source>
</evidence>
<evidence type="ECO:0008006" key="3">
    <source>
        <dbReference type="Google" id="ProtNLM"/>
    </source>
</evidence>
<accession>A0A1C4GVS5</accession>
<dbReference type="EMBL" id="FMBK01000008">
    <property type="protein sequence ID" value="SCC72236.1"/>
    <property type="molecule type" value="Genomic_DNA"/>
</dbReference>
<dbReference type="InterPro" id="IPR005358">
    <property type="entry name" value="Puta_zinc/iron-chelating_dom"/>
</dbReference>
<protein>
    <recommendedName>
        <fullName evidence="3">Zinc-or iron-chelating domain-containing protein</fullName>
    </recommendedName>
</protein>
<dbReference type="Pfam" id="PF03692">
    <property type="entry name" value="CxxCxxCC"/>
    <property type="match status" value="1"/>
</dbReference>
<dbReference type="Proteomes" id="UP000243661">
    <property type="component" value="Unassembled WGS sequence"/>
</dbReference>
<reference evidence="1 2" key="1">
    <citation type="submission" date="2016-08" db="EMBL/GenBank/DDBJ databases">
        <authorList>
            <person name="Seilhamer J.J."/>
        </authorList>
    </citation>
    <scope>NUCLEOTIDE SEQUENCE [LARGE SCALE GENOMIC DNA]</scope>
    <source>
        <strain evidence="1 2">ANC 4874</strain>
    </source>
</reference>
<evidence type="ECO:0000313" key="2">
    <source>
        <dbReference type="Proteomes" id="UP000243661"/>
    </source>
</evidence>
<dbReference type="AlphaFoldDB" id="A0A1C4GVS5"/>
<organism evidence="1 2">
    <name type="scientific">Acinetobacter albensis</name>
    <dbReference type="NCBI Taxonomy" id="1673609"/>
    <lineage>
        <taxon>Bacteria</taxon>
        <taxon>Pseudomonadati</taxon>
        <taxon>Pseudomonadota</taxon>
        <taxon>Gammaproteobacteria</taxon>
        <taxon>Moraxellales</taxon>
        <taxon>Moraxellaceae</taxon>
        <taxon>Acinetobacter</taxon>
    </lineage>
</organism>
<dbReference type="RefSeq" id="WP_092720084.1">
    <property type="nucleotide sequence ID" value="NZ_FMBK01000008.1"/>
</dbReference>
<sequence length="121" mass="13475">MLSQVSVQDACLSCGACCAHFRVSFYWAEGIDIPEHYVEPLTPVYSCMQGTNQTQAYCSALEGKVGEQVSCSIYSMRSSTCREVQMADEQCNKARHAYQMIPLMQIDTAQLSHEDGFDQVS</sequence>
<dbReference type="OrthoDB" id="196483at2"/>